<keyword evidence="2" id="KW-1185">Reference proteome</keyword>
<keyword evidence="1" id="KW-0067">ATP-binding</keyword>
<proteinExistence type="predicted"/>
<dbReference type="EMBL" id="CM037618">
    <property type="protein sequence ID" value="KAH8000929.1"/>
    <property type="molecule type" value="Genomic_DNA"/>
</dbReference>
<protein>
    <submittedName>
        <fullName evidence="1">Regulator of telomere elongation helicase 1</fullName>
    </submittedName>
</protein>
<gene>
    <name evidence="1" type="primary">RTEL1_2</name>
    <name evidence="1" type="ORF">K3G42_029988</name>
</gene>
<reference evidence="1" key="1">
    <citation type="submission" date="2021-08" db="EMBL/GenBank/DDBJ databases">
        <title>The first chromosome-level gecko genome reveals the dynamic sex chromosomes of Neotropical dwarf geckos (Sphaerodactylidae: Sphaerodactylus).</title>
        <authorList>
            <person name="Pinto B.J."/>
            <person name="Keating S.E."/>
            <person name="Gamble T."/>
        </authorList>
    </citation>
    <scope>NUCLEOTIDE SEQUENCE</scope>
    <source>
        <strain evidence="1">TG3544</strain>
    </source>
</reference>
<name>A0ACB8F779_9SAUR</name>
<dbReference type="Proteomes" id="UP000827872">
    <property type="component" value="Linkage Group LG05"/>
</dbReference>
<comment type="caution">
    <text evidence="1">The sequence shown here is derived from an EMBL/GenBank/DDBJ whole genome shotgun (WGS) entry which is preliminary data.</text>
</comment>
<keyword evidence="1" id="KW-0547">Nucleotide-binding</keyword>
<keyword evidence="1" id="KW-0378">Hydrolase</keyword>
<accession>A0ACB8F779</accession>
<evidence type="ECO:0000313" key="2">
    <source>
        <dbReference type="Proteomes" id="UP000827872"/>
    </source>
</evidence>
<evidence type="ECO:0000313" key="1">
    <source>
        <dbReference type="EMBL" id="KAH8000929.1"/>
    </source>
</evidence>
<keyword evidence="1" id="KW-0347">Helicase</keyword>
<organism evidence="1 2">
    <name type="scientific">Sphaerodactylus townsendi</name>
    <dbReference type="NCBI Taxonomy" id="933632"/>
    <lineage>
        <taxon>Eukaryota</taxon>
        <taxon>Metazoa</taxon>
        <taxon>Chordata</taxon>
        <taxon>Craniata</taxon>
        <taxon>Vertebrata</taxon>
        <taxon>Euteleostomi</taxon>
        <taxon>Lepidosauria</taxon>
        <taxon>Squamata</taxon>
        <taxon>Bifurcata</taxon>
        <taxon>Gekkota</taxon>
        <taxon>Sphaerodactylidae</taxon>
        <taxon>Sphaerodactylus</taxon>
    </lineage>
</organism>
<sequence>MSSWGNVATNGDVPAYYTDIPKIIYASRTHSQLTQVISELKSTVYRPKVCVFGSREQLCIHPEVKKQENNYSQIRLCRMKVTTHSCHFYNNVEVLYGIQCSSTNSTSPPPANALDGRSTVLDRSYVLFLSCGWAVA</sequence>